<comment type="caution">
    <text evidence="8">The sequence shown here is derived from an EMBL/GenBank/DDBJ whole genome shotgun (WGS) entry which is preliminary data.</text>
</comment>
<dbReference type="EMBL" id="SPHZ02000012">
    <property type="protein sequence ID" value="KAF0889246.1"/>
    <property type="molecule type" value="Genomic_DNA"/>
</dbReference>
<protein>
    <recommendedName>
        <fullName evidence="7">AIPP2-like SPOC-like domain-containing protein</fullName>
    </recommendedName>
</protein>
<dbReference type="InterPro" id="IPR049914">
    <property type="entry name" value="PHD1-3/5-6"/>
</dbReference>
<dbReference type="GO" id="GO:0034244">
    <property type="term" value="P:negative regulation of transcription elongation by RNA polymerase II"/>
    <property type="evidence" value="ECO:0007669"/>
    <property type="project" value="InterPro"/>
</dbReference>
<organism evidence="8 9">
    <name type="scientific">Oryza meyeriana var. granulata</name>
    <dbReference type="NCBI Taxonomy" id="110450"/>
    <lineage>
        <taxon>Eukaryota</taxon>
        <taxon>Viridiplantae</taxon>
        <taxon>Streptophyta</taxon>
        <taxon>Embryophyta</taxon>
        <taxon>Tracheophyta</taxon>
        <taxon>Spermatophyta</taxon>
        <taxon>Magnoliopsida</taxon>
        <taxon>Liliopsida</taxon>
        <taxon>Poales</taxon>
        <taxon>Poaceae</taxon>
        <taxon>BOP clade</taxon>
        <taxon>Oryzoideae</taxon>
        <taxon>Oryzeae</taxon>
        <taxon>Oryzinae</taxon>
        <taxon>Oryza</taxon>
        <taxon>Oryza meyeriana</taxon>
    </lineage>
</organism>
<accession>A0A6G1BMY1</accession>
<dbReference type="GO" id="GO:0140566">
    <property type="term" value="F:histone reader activity"/>
    <property type="evidence" value="ECO:0007669"/>
    <property type="project" value="InterPro"/>
</dbReference>
<dbReference type="Proteomes" id="UP000479710">
    <property type="component" value="Unassembled WGS sequence"/>
</dbReference>
<dbReference type="OrthoDB" id="787165at2759"/>
<reference evidence="8 9" key="1">
    <citation type="submission" date="2019-11" db="EMBL/GenBank/DDBJ databases">
        <title>Whole genome sequence of Oryza granulata.</title>
        <authorList>
            <person name="Li W."/>
        </authorList>
    </citation>
    <scope>NUCLEOTIDE SEQUENCE [LARGE SCALE GENOMIC DNA]</scope>
    <source>
        <strain evidence="9">cv. Menghai</strain>
        <tissue evidence="8">Leaf</tissue>
    </source>
</reference>
<name>A0A6G1BMY1_9ORYZ</name>
<evidence type="ECO:0000313" key="9">
    <source>
        <dbReference type="Proteomes" id="UP000479710"/>
    </source>
</evidence>
<dbReference type="GO" id="GO:0008270">
    <property type="term" value="F:zinc ion binding"/>
    <property type="evidence" value="ECO:0007669"/>
    <property type="project" value="UniProtKB-KW"/>
</dbReference>
<feature type="region of interest" description="Disordered" evidence="6">
    <location>
        <begin position="180"/>
        <end position="211"/>
    </location>
</feature>
<evidence type="ECO:0000313" key="8">
    <source>
        <dbReference type="EMBL" id="KAF0889246.1"/>
    </source>
</evidence>
<evidence type="ECO:0000256" key="1">
    <source>
        <dbReference type="ARBA" id="ARBA00022723"/>
    </source>
</evidence>
<sequence>MYAVKIFVSCGQCDKAFYVRGLAWELGDIRPDENVDQLVKEVMENDLALCAVIGETEMLIFPSIMLPRQYQTFQGKHYLWGLFRPRKDVVGVVEEQAAHAMSPMKHAMRFENQEGFKDGIEQVEFSCIPEPDMDSEPQDPERANEEQVAHAMSSMVHAMRLENREGFKDGTEQVEFSRVPEPNMDIEPQDPQGGKMQDAADQNLAPTLGGSNASLANQPSIAATVPANHEQINLSLGIPQGRVFAFVAQPSRRFEELMQELERDGALIGTMPRVTTGPGQGQATATE</sequence>
<keyword evidence="1" id="KW-0479">Metal-binding</keyword>
<keyword evidence="3" id="KW-0862">Zinc</keyword>
<keyword evidence="5" id="KW-0804">Transcription</keyword>
<keyword evidence="4" id="KW-0805">Transcription regulation</keyword>
<evidence type="ECO:0000256" key="2">
    <source>
        <dbReference type="ARBA" id="ARBA00022771"/>
    </source>
</evidence>
<evidence type="ECO:0000256" key="3">
    <source>
        <dbReference type="ARBA" id="ARBA00022833"/>
    </source>
</evidence>
<evidence type="ECO:0000256" key="4">
    <source>
        <dbReference type="ARBA" id="ARBA00023015"/>
    </source>
</evidence>
<dbReference type="InterPro" id="IPR056280">
    <property type="entry name" value="AIPP2-like_SPOC"/>
</dbReference>
<keyword evidence="9" id="KW-1185">Reference proteome</keyword>
<evidence type="ECO:0000259" key="7">
    <source>
        <dbReference type="Pfam" id="PF23121"/>
    </source>
</evidence>
<evidence type="ECO:0000256" key="6">
    <source>
        <dbReference type="SAM" id="MobiDB-lite"/>
    </source>
</evidence>
<keyword evidence="2" id="KW-0863">Zinc-finger</keyword>
<dbReference type="Pfam" id="PF23121">
    <property type="entry name" value="SPOC_AIPP2"/>
    <property type="match status" value="1"/>
</dbReference>
<proteinExistence type="predicted"/>
<gene>
    <name evidence="8" type="ORF">E2562_022495</name>
</gene>
<feature type="region of interest" description="Disordered" evidence="6">
    <location>
        <begin position="268"/>
        <end position="287"/>
    </location>
</feature>
<feature type="domain" description="AIPP2-like SPOC-like" evidence="7">
    <location>
        <begin position="30"/>
        <end position="83"/>
    </location>
</feature>
<dbReference type="PANTHER" id="PTHR33304">
    <property type="match status" value="1"/>
</dbReference>
<feature type="compositionally biased region" description="Low complexity" evidence="6">
    <location>
        <begin position="275"/>
        <end position="287"/>
    </location>
</feature>
<dbReference type="AlphaFoldDB" id="A0A6G1BMY1"/>
<dbReference type="PANTHER" id="PTHR33304:SF49">
    <property type="entry name" value="OS12G0161500 PROTEIN"/>
    <property type="match status" value="1"/>
</dbReference>
<evidence type="ECO:0000256" key="5">
    <source>
        <dbReference type="ARBA" id="ARBA00023163"/>
    </source>
</evidence>